<evidence type="ECO:0000256" key="1">
    <source>
        <dbReference type="SAM" id="Phobius"/>
    </source>
</evidence>
<dbReference type="Proteomes" id="UP000737171">
    <property type="component" value="Unassembled WGS sequence"/>
</dbReference>
<dbReference type="EMBL" id="JABRWJ010000010">
    <property type="protein sequence ID" value="NRF71112.1"/>
    <property type="molecule type" value="Genomic_DNA"/>
</dbReference>
<evidence type="ECO:0000313" key="2">
    <source>
        <dbReference type="EMBL" id="NRF71112.1"/>
    </source>
</evidence>
<name>A0ABX2ER29_9BURK</name>
<keyword evidence="1" id="KW-0472">Membrane</keyword>
<keyword evidence="3" id="KW-1185">Reference proteome</keyword>
<proteinExistence type="predicted"/>
<dbReference type="InterPro" id="IPR007813">
    <property type="entry name" value="PilN"/>
</dbReference>
<keyword evidence="1" id="KW-0812">Transmembrane</keyword>
<comment type="caution">
    <text evidence="2">The sequence shown here is derived from an EMBL/GenBank/DDBJ whole genome shotgun (WGS) entry which is preliminary data.</text>
</comment>
<reference evidence="2 3" key="1">
    <citation type="submission" date="2020-05" db="EMBL/GenBank/DDBJ databases">
        <title>Aquincola sp. isolate from soil.</title>
        <authorList>
            <person name="Han J."/>
            <person name="Kim D.-U."/>
        </authorList>
    </citation>
    <scope>NUCLEOTIDE SEQUENCE [LARGE SCALE GENOMIC DNA]</scope>
    <source>
        <strain evidence="2 3">S2</strain>
    </source>
</reference>
<sequence>MTVVHQVNLLDAGLVARPSGPGSRSALAALAAGLAVVTAGTLALHGLERSAAARADAAAAALPAPQPAAQVPPAVARLNAELARLRALEAAQRGLRTALASIPAAGPAGYSEHLLALARQSQGGLWLTRVDIAPDGSTLQLDGRMTDPRQLPDYLRRLHAEPMFRGRQFTQLSVKAVAPGSDDGAGAVEFTLRGAAAVQP</sequence>
<protein>
    <submittedName>
        <fullName evidence="2">PilN domain-containing protein</fullName>
    </submittedName>
</protein>
<evidence type="ECO:0000313" key="3">
    <source>
        <dbReference type="Proteomes" id="UP000737171"/>
    </source>
</evidence>
<feature type="transmembrane region" description="Helical" evidence="1">
    <location>
        <begin position="26"/>
        <end position="44"/>
    </location>
</feature>
<accession>A0ABX2ER29</accession>
<dbReference type="Pfam" id="PF05137">
    <property type="entry name" value="PilN"/>
    <property type="match status" value="1"/>
</dbReference>
<dbReference type="RefSeq" id="WP_173131623.1">
    <property type="nucleotide sequence ID" value="NZ_JABRWJ010000010.1"/>
</dbReference>
<gene>
    <name evidence="2" type="ORF">HLB44_29360</name>
</gene>
<keyword evidence="1" id="KW-1133">Transmembrane helix</keyword>
<organism evidence="2 3">
    <name type="scientific">Pseudaquabacterium terrae</name>
    <dbReference type="NCBI Taxonomy" id="2732868"/>
    <lineage>
        <taxon>Bacteria</taxon>
        <taxon>Pseudomonadati</taxon>
        <taxon>Pseudomonadota</taxon>
        <taxon>Betaproteobacteria</taxon>
        <taxon>Burkholderiales</taxon>
        <taxon>Sphaerotilaceae</taxon>
        <taxon>Pseudaquabacterium</taxon>
    </lineage>
</organism>